<keyword evidence="2" id="KW-1185">Reference proteome</keyword>
<reference evidence="1" key="1">
    <citation type="journal article" date="2018" name="DNA Res.">
        <title>Multiple hybrid de novo genome assembly of finger millet, an orphan allotetraploid crop.</title>
        <authorList>
            <person name="Hatakeyama M."/>
            <person name="Aluri S."/>
            <person name="Balachadran M.T."/>
            <person name="Sivarajan S.R."/>
            <person name="Patrignani A."/>
            <person name="Gruter S."/>
            <person name="Poveda L."/>
            <person name="Shimizu-Inatsugi R."/>
            <person name="Baeten J."/>
            <person name="Francoijs K.J."/>
            <person name="Nataraja K.N."/>
            <person name="Reddy Y.A.N."/>
            <person name="Phadnis S."/>
            <person name="Ravikumar R.L."/>
            <person name="Schlapbach R."/>
            <person name="Sreeman S.M."/>
            <person name="Shimizu K.K."/>
        </authorList>
    </citation>
    <scope>NUCLEOTIDE SEQUENCE</scope>
</reference>
<dbReference type="Proteomes" id="UP001054889">
    <property type="component" value="Unassembled WGS sequence"/>
</dbReference>
<dbReference type="EMBL" id="BQKI01000002">
    <property type="protein sequence ID" value="GJM89520.1"/>
    <property type="molecule type" value="Genomic_DNA"/>
</dbReference>
<proteinExistence type="predicted"/>
<evidence type="ECO:0000313" key="1">
    <source>
        <dbReference type="EMBL" id="GJM89520.1"/>
    </source>
</evidence>
<dbReference type="AlphaFoldDB" id="A0AAV5BT35"/>
<reference evidence="1" key="2">
    <citation type="submission" date="2021-12" db="EMBL/GenBank/DDBJ databases">
        <title>Resequencing data analysis of finger millet.</title>
        <authorList>
            <person name="Hatakeyama M."/>
            <person name="Aluri S."/>
            <person name="Balachadran M.T."/>
            <person name="Sivarajan S.R."/>
            <person name="Poveda L."/>
            <person name="Shimizu-Inatsugi R."/>
            <person name="Schlapbach R."/>
            <person name="Sreeman S.M."/>
            <person name="Shimizu K.K."/>
        </authorList>
    </citation>
    <scope>NUCLEOTIDE SEQUENCE</scope>
</reference>
<sequence length="89" mass="9958">MLGRSIDVCAMHFIPIRVAFHTLLISSLSPCMRTSIMSSMLPHAKHCCTHSMILVAYKGGFVSLDCLGLTWTDPFNPVFISPSTWIEWT</sequence>
<organism evidence="1 2">
    <name type="scientific">Eleusine coracana subsp. coracana</name>
    <dbReference type="NCBI Taxonomy" id="191504"/>
    <lineage>
        <taxon>Eukaryota</taxon>
        <taxon>Viridiplantae</taxon>
        <taxon>Streptophyta</taxon>
        <taxon>Embryophyta</taxon>
        <taxon>Tracheophyta</taxon>
        <taxon>Spermatophyta</taxon>
        <taxon>Magnoliopsida</taxon>
        <taxon>Liliopsida</taxon>
        <taxon>Poales</taxon>
        <taxon>Poaceae</taxon>
        <taxon>PACMAD clade</taxon>
        <taxon>Chloridoideae</taxon>
        <taxon>Cynodonteae</taxon>
        <taxon>Eleusininae</taxon>
        <taxon>Eleusine</taxon>
    </lineage>
</organism>
<evidence type="ECO:0000313" key="2">
    <source>
        <dbReference type="Proteomes" id="UP001054889"/>
    </source>
</evidence>
<protein>
    <submittedName>
        <fullName evidence="1">Uncharacterized protein</fullName>
    </submittedName>
</protein>
<gene>
    <name evidence="1" type="primary">ga05721</name>
    <name evidence="1" type="ORF">PR202_ga05721</name>
</gene>
<accession>A0AAV5BT35</accession>
<name>A0AAV5BT35_ELECO</name>
<comment type="caution">
    <text evidence="1">The sequence shown here is derived from an EMBL/GenBank/DDBJ whole genome shotgun (WGS) entry which is preliminary data.</text>
</comment>